<dbReference type="EMBL" id="PZPL01000001">
    <property type="protein sequence ID" value="PTL72071.1"/>
    <property type="molecule type" value="Genomic_DNA"/>
</dbReference>
<dbReference type="AlphaFoldDB" id="A0A2T4URD4"/>
<protein>
    <submittedName>
        <fullName evidence="5">rRNA methyltransferase</fullName>
    </submittedName>
</protein>
<keyword evidence="2 5" id="KW-0808">Transferase</keyword>
<dbReference type="Pfam" id="PF00588">
    <property type="entry name" value="SpoU_methylase"/>
    <property type="match status" value="1"/>
</dbReference>
<dbReference type="GO" id="GO:0006396">
    <property type="term" value="P:RNA processing"/>
    <property type="evidence" value="ECO:0007669"/>
    <property type="project" value="InterPro"/>
</dbReference>
<reference evidence="5 6" key="1">
    <citation type="submission" date="2018-03" db="EMBL/GenBank/DDBJ databases">
        <title>Bacteriophage NCPPB3778 and a type I-E CRISPR drive the evolution of the US Biological Select Agent, Rathayibacter toxicus.</title>
        <authorList>
            <person name="Davis E.W.II."/>
            <person name="Tabima J.F."/>
            <person name="Weisberg A.J."/>
            <person name="Dantas Lopes L."/>
            <person name="Wiseman M.S."/>
            <person name="Wiseman M.S."/>
            <person name="Pupko T."/>
            <person name="Belcher M.S."/>
            <person name="Sechler A.J."/>
            <person name="Tancos M.A."/>
            <person name="Schroeder B.K."/>
            <person name="Murray T.D."/>
            <person name="Luster D.G."/>
            <person name="Schneider W.L."/>
            <person name="Rogers E."/>
            <person name="Andreote F.D."/>
            <person name="Grunwald N.J."/>
            <person name="Putnam M.L."/>
            <person name="Chang J.H."/>
        </authorList>
    </citation>
    <scope>NUCLEOTIDE SEQUENCE [LARGE SCALE GENOMIC DNA]</scope>
    <source>
        <strain evidence="5 6">DSM 15933</strain>
    </source>
</reference>
<dbReference type="GO" id="GO:0032259">
    <property type="term" value="P:methylation"/>
    <property type="evidence" value="ECO:0007669"/>
    <property type="project" value="UniProtKB-KW"/>
</dbReference>
<feature type="domain" description="tRNA/rRNA methyltransferase SpoU type" evidence="4">
    <location>
        <begin position="72"/>
        <end position="208"/>
    </location>
</feature>
<dbReference type="InterPro" id="IPR001537">
    <property type="entry name" value="SpoU_MeTrfase"/>
</dbReference>
<dbReference type="Gene3D" id="3.40.1280.10">
    <property type="match status" value="1"/>
</dbReference>
<evidence type="ECO:0000313" key="6">
    <source>
        <dbReference type="Proteomes" id="UP000241085"/>
    </source>
</evidence>
<evidence type="ECO:0000256" key="2">
    <source>
        <dbReference type="ARBA" id="ARBA00022679"/>
    </source>
</evidence>
<accession>A0A2T4URD4</accession>
<dbReference type="InterPro" id="IPR051259">
    <property type="entry name" value="rRNA_Methyltransferase"/>
</dbReference>
<evidence type="ECO:0000256" key="3">
    <source>
        <dbReference type="SAM" id="MobiDB-lite"/>
    </source>
</evidence>
<evidence type="ECO:0000313" key="5">
    <source>
        <dbReference type="EMBL" id="PTL72071.1"/>
    </source>
</evidence>
<evidence type="ECO:0000259" key="4">
    <source>
        <dbReference type="Pfam" id="PF00588"/>
    </source>
</evidence>
<proteinExistence type="predicted"/>
<dbReference type="GO" id="GO:0008173">
    <property type="term" value="F:RNA methyltransferase activity"/>
    <property type="evidence" value="ECO:0007669"/>
    <property type="project" value="InterPro"/>
</dbReference>
<dbReference type="InterPro" id="IPR029026">
    <property type="entry name" value="tRNA_m1G_MTases_N"/>
</dbReference>
<sequence>MDENERPAETGPAPSVEATTNGVGPWIGEPPEDERLDPELLAHGDARNVIDRFRYWRMDAIVAELDRSRHPFHVAVENWQHDMNIGSIVRSANAFGARGVHIVGRRRWNKRGAMVTDRYQHVQHHETVAELVEWARAEGLPLIAIDNVPGCVPIETFALPERCVLLFGQEGPGLSDEAIAASEAVLEISQFGSTRSINASAAAAVAMHAWVLQHVRF</sequence>
<dbReference type="InterPro" id="IPR029028">
    <property type="entry name" value="Alpha/beta_knot_MTases"/>
</dbReference>
<gene>
    <name evidence="5" type="ORF">C1I63_03935</name>
</gene>
<comment type="caution">
    <text evidence="5">The sequence shown here is derived from an EMBL/GenBank/DDBJ whole genome shotgun (WGS) entry which is preliminary data.</text>
</comment>
<dbReference type="PANTHER" id="PTHR43191">
    <property type="entry name" value="RRNA METHYLTRANSFERASE 3"/>
    <property type="match status" value="1"/>
</dbReference>
<organism evidence="5 6">
    <name type="scientific">Rathayibacter caricis DSM 15933</name>
    <dbReference type="NCBI Taxonomy" id="1328867"/>
    <lineage>
        <taxon>Bacteria</taxon>
        <taxon>Bacillati</taxon>
        <taxon>Actinomycetota</taxon>
        <taxon>Actinomycetes</taxon>
        <taxon>Micrococcales</taxon>
        <taxon>Microbacteriaceae</taxon>
        <taxon>Rathayibacter</taxon>
    </lineage>
</organism>
<dbReference type="PANTHER" id="PTHR43191:SF2">
    <property type="entry name" value="RRNA METHYLTRANSFERASE 3, MITOCHONDRIAL"/>
    <property type="match status" value="1"/>
</dbReference>
<dbReference type="SUPFAM" id="SSF75217">
    <property type="entry name" value="alpha/beta knot"/>
    <property type="match status" value="1"/>
</dbReference>
<name>A0A2T4URD4_9MICO</name>
<feature type="region of interest" description="Disordered" evidence="3">
    <location>
        <begin position="1"/>
        <end position="32"/>
    </location>
</feature>
<keyword evidence="1 5" id="KW-0489">Methyltransferase</keyword>
<dbReference type="GO" id="GO:0003723">
    <property type="term" value="F:RNA binding"/>
    <property type="evidence" value="ECO:0007669"/>
    <property type="project" value="InterPro"/>
</dbReference>
<keyword evidence="6" id="KW-1185">Reference proteome</keyword>
<evidence type="ECO:0000256" key="1">
    <source>
        <dbReference type="ARBA" id="ARBA00022603"/>
    </source>
</evidence>
<dbReference type="Proteomes" id="UP000241085">
    <property type="component" value="Unassembled WGS sequence"/>
</dbReference>